<feature type="region of interest" description="Disordered" evidence="1">
    <location>
        <begin position="57"/>
        <end position="90"/>
    </location>
</feature>
<gene>
    <name evidence="2" type="ORF">HYQ45_011854</name>
</gene>
<dbReference type="AlphaFoldDB" id="A0A8I2ZGQ7"/>
<organism evidence="2 3">
    <name type="scientific">Verticillium longisporum</name>
    <name type="common">Verticillium dahliae var. longisporum</name>
    <dbReference type="NCBI Taxonomy" id="100787"/>
    <lineage>
        <taxon>Eukaryota</taxon>
        <taxon>Fungi</taxon>
        <taxon>Dikarya</taxon>
        <taxon>Ascomycota</taxon>
        <taxon>Pezizomycotina</taxon>
        <taxon>Sordariomycetes</taxon>
        <taxon>Hypocreomycetidae</taxon>
        <taxon>Glomerellales</taxon>
        <taxon>Plectosphaerellaceae</taxon>
        <taxon>Verticillium</taxon>
    </lineage>
</organism>
<evidence type="ECO:0000313" key="2">
    <source>
        <dbReference type="EMBL" id="KAG7128509.1"/>
    </source>
</evidence>
<feature type="compositionally biased region" description="Polar residues" evidence="1">
    <location>
        <begin position="64"/>
        <end position="90"/>
    </location>
</feature>
<name>A0A8I2ZGQ7_VERLO</name>
<comment type="caution">
    <text evidence="2">The sequence shown here is derived from an EMBL/GenBank/DDBJ whole genome shotgun (WGS) entry which is preliminary data.</text>
</comment>
<dbReference type="OrthoDB" id="5417887at2759"/>
<accession>A0A8I2ZGQ7</accession>
<dbReference type="Proteomes" id="UP000689129">
    <property type="component" value="Unassembled WGS sequence"/>
</dbReference>
<protein>
    <submittedName>
        <fullName evidence="2">Uncharacterized protein</fullName>
    </submittedName>
</protein>
<evidence type="ECO:0000256" key="1">
    <source>
        <dbReference type="SAM" id="MobiDB-lite"/>
    </source>
</evidence>
<evidence type="ECO:0000313" key="3">
    <source>
        <dbReference type="Proteomes" id="UP000689129"/>
    </source>
</evidence>
<dbReference type="EMBL" id="JAEMWZ010000264">
    <property type="protein sequence ID" value="KAG7128509.1"/>
    <property type="molecule type" value="Genomic_DNA"/>
</dbReference>
<reference evidence="2" key="1">
    <citation type="journal article" date="2021" name="Mol. Plant Pathol.">
        <title>A 20-kb lineage-specific genomic region tames virulence in pathogenic amphidiploid Verticillium longisporum.</title>
        <authorList>
            <person name="Harting R."/>
            <person name="Starke J."/>
            <person name="Kusch H."/>
            <person name="Poggeler S."/>
            <person name="Maurus I."/>
            <person name="Schluter R."/>
            <person name="Landesfeind M."/>
            <person name="Bulla I."/>
            <person name="Nowrousian M."/>
            <person name="de Jonge R."/>
            <person name="Stahlhut G."/>
            <person name="Hoff K.J."/>
            <person name="Asshauer K.P."/>
            <person name="Thurmer A."/>
            <person name="Stanke M."/>
            <person name="Daniel R."/>
            <person name="Morgenstern B."/>
            <person name="Thomma B.P.H.J."/>
            <person name="Kronstad J.W."/>
            <person name="Braus-Stromeyer S.A."/>
            <person name="Braus G.H."/>
        </authorList>
    </citation>
    <scope>NUCLEOTIDE SEQUENCE</scope>
    <source>
        <strain evidence="2">Vl32</strain>
    </source>
</reference>
<sequence>MFKTVHQSPLIAVEDVADWSADTWKLALFWIWAEAEPNATIIAASIPVLRDPVRNVRSGRGPSAYSSGQYIRSDTLSKFQAPSNAEHSRR</sequence>
<proteinExistence type="predicted"/>